<dbReference type="AlphaFoldDB" id="A0A1G6IJM2"/>
<protein>
    <submittedName>
        <fullName evidence="2">Uncharacterized protein</fullName>
    </submittedName>
</protein>
<organism evidence="2 3">
    <name type="scientific">Williamwhitmania taraxaci</name>
    <dbReference type="NCBI Taxonomy" id="1640674"/>
    <lineage>
        <taxon>Bacteria</taxon>
        <taxon>Pseudomonadati</taxon>
        <taxon>Bacteroidota</taxon>
        <taxon>Bacteroidia</taxon>
        <taxon>Bacteroidales</taxon>
        <taxon>Williamwhitmaniaceae</taxon>
        <taxon>Williamwhitmania</taxon>
    </lineage>
</organism>
<dbReference type="RefSeq" id="WP_092436939.1">
    <property type="nucleotide sequence ID" value="NZ_FMYP01000016.1"/>
</dbReference>
<dbReference type="STRING" id="1640674.SAMN05216323_101614"/>
<evidence type="ECO:0000313" key="3">
    <source>
        <dbReference type="Proteomes" id="UP000199452"/>
    </source>
</evidence>
<feature type="transmembrane region" description="Helical" evidence="1">
    <location>
        <begin position="142"/>
        <end position="159"/>
    </location>
</feature>
<dbReference type="OrthoDB" id="8613597at2"/>
<feature type="transmembrane region" description="Helical" evidence="1">
    <location>
        <begin position="165"/>
        <end position="184"/>
    </location>
</feature>
<evidence type="ECO:0000313" key="2">
    <source>
        <dbReference type="EMBL" id="SDC06195.1"/>
    </source>
</evidence>
<keyword evidence="1" id="KW-0472">Membrane</keyword>
<feature type="transmembrane region" description="Helical" evidence="1">
    <location>
        <begin position="61"/>
        <end position="78"/>
    </location>
</feature>
<proteinExistence type="predicted"/>
<feature type="transmembrane region" description="Helical" evidence="1">
    <location>
        <begin position="113"/>
        <end position="130"/>
    </location>
</feature>
<keyword evidence="1" id="KW-1133">Transmembrane helix</keyword>
<keyword evidence="3" id="KW-1185">Reference proteome</keyword>
<keyword evidence="1" id="KW-0812">Transmembrane</keyword>
<dbReference type="EMBL" id="FMYP01000016">
    <property type="protein sequence ID" value="SDC06195.1"/>
    <property type="molecule type" value="Genomic_DNA"/>
</dbReference>
<feature type="transmembrane region" description="Helical" evidence="1">
    <location>
        <begin position="90"/>
        <end position="107"/>
    </location>
</feature>
<reference evidence="2 3" key="1">
    <citation type="submission" date="2016-09" db="EMBL/GenBank/DDBJ databases">
        <authorList>
            <person name="Capua I."/>
            <person name="De Benedictis P."/>
            <person name="Joannis T."/>
            <person name="Lombin L.H."/>
            <person name="Cattoli G."/>
        </authorList>
    </citation>
    <scope>NUCLEOTIDE SEQUENCE [LARGE SCALE GENOMIC DNA]</scope>
    <source>
        <strain evidence="2 3">A7P-90m</strain>
    </source>
</reference>
<evidence type="ECO:0000256" key="1">
    <source>
        <dbReference type="SAM" id="Phobius"/>
    </source>
</evidence>
<name>A0A1G6IJM2_9BACT</name>
<gene>
    <name evidence="2" type="ORF">SAMN05216323_101614</name>
</gene>
<accession>A0A1G6IJM2</accession>
<feature type="transmembrane region" description="Helical" evidence="1">
    <location>
        <begin position="31"/>
        <end position="49"/>
    </location>
</feature>
<feature type="transmembrane region" description="Helical" evidence="1">
    <location>
        <begin position="6"/>
        <end position="24"/>
    </location>
</feature>
<dbReference type="Proteomes" id="UP000199452">
    <property type="component" value="Unassembled WGS sequence"/>
</dbReference>
<sequence>MTLSAIIVLVINTAINIQYCYLIYKNKIQPALAMWLFFVVAVAISLATYLADGNFKPMDNILNTSDLVLVSVVMAFVLFRGEKSSRFTRFDLGCLAAVILVVVFWAFTHNHFITNIAVQTIMVIAYFPVVRRMLIERKNTESFTVWLAMSAVAGISLFSSKGTLASVYAIRAVACTGLLLLLMLRIEYLNRKEVALHTSNDSSV</sequence>